<dbReference type="EMBL" id="JACEZU010000005">
    <property type="protein sequence ID" value="MBA5687914.1"/>
    <property type="molecule type" value="Genomic_DNA"/>
</dbReference>
<feature type="compositionally biased region" description="Polar residues" evidence="3">
    <location>
        <begin position="130"/>
        <end position="139"/>
    </location>
</feature>
<dbReference type="SUPFAM" id="SSF55073">
    <property type="entry name" value="Nucleotide cyclase"/>
    <property type="match status" value="1"/>
</dbReference>
<keyword evidence="4" id="KW-0472">Membrane</keyword>
<reference evidence="6 7" key="1">
    <citation type="submission" date="2020-07" db="EMBL/GenBank/DDBJ databases">
        <title>Novel species isolated from subtropical streams in China.</title>
        <authorList>
            <person name="Lu H."/>
        </authorList>
    </citation>
    <scope>NUCLEOTIDE SEQUENCE [LARGE SCALE GENOMIC DNA]</scope>
    <source>
        <strain evidence="6 7">LX47W</strain>
    </source>
</reference>
<feature type="compositionally biased region" description="Low complexity" evidence="3">
    <location>
        <begin position="113"/>
        <end position="128"/>
    </location>
</feature>
<dbReference type="CDD" id="cd01949">
    <property type="entry name" value="GGDEF"/>
    <property type="match status" value="1"/>
</dbReference>
<evidence type="ECO:0000256" key="3">
    <source>
        <dbReference type="SAM" id="MobiDB-lite"/>
    </source>
</evidence>
<dbReference type="EC" id="2.7.7.65" evidence="1"/>
<evidence type="ECO:0000256" key="4">
    <source>
        <dbReference type="SAM" id="Phobius"/>
    </source>
</evidence>
<evidence type="ECO:0000256" key="2">
    <source>
        <dbReference type="ARBA" id="ARBA00034247"/>
    </source>
</evidence>
<organism evidence="6 7">
    <name type="scientific">Rugamonas apoptosis</name>
    <dbReference type="NCBI Taxonomy" id="2758570"/>
    <lineage>
        <taxon>Bacteria</taxon>
        <taxon>Pseudomonadati</taxon>
        <taxon>Pseudomonadota</taxon>
        <taxon>Betaproteobacteria</taxon>
        <taxon>Burkholderiales</taxon>
        <taxon>Oxalobacteraceae</taxon>
        <taxon>Telluria group</taxon>
        <taxon>Rugamonas</taxon>
    </lineage>
</organism>
<dbReference type="Pfam" id="PF00990">
    <property type="entry name" value="GGDEF"/>
    <property type="match status" value="1"/>
</dbReference>
<dbReference type="InterPro" id="IPR050469">
    <property type="entry name" value="Diguanylate_Cyclase"/>
</dbReference>
<gene>
    <name evidence="6" type="ORF">H3H39_12740</name>
</gene>
<evidence type="ECO:0000256" key="1">
    <source>
        <dbReference type="ARBA" id="ARBA00012528"/>
    </source>
</evidence>
<feature type="domain" description="GGDEF" evidence="5">
    <location>
        <begin position="161"/>
        <end position="283"/>
    </location>
</feature>
<dbReference type="GO" id="GO:0043709">
    <property type="term" value="P:cell adhesion involved in single-species biofilm formation"/>
    <property type="evidence" value="ECO:0007669"/>
    <property type="project" value="TreeGrafter"/>
</dbReference>
<name>A0A7W2FA97_9BURK</name>
<dbReference type="Gene3D" id="3.30.70.270">
    <property type="match status" value="1"/>
</dbReference>
<dbReference type="PROSITE" id="PS50887">
    <property type="entry name" value="GGDEF"/>
    <property type="match status" value="1"/>
</dbReference>
<dbReference type="Proteomes" id="UP000573499">
    <property type="component" value="Unassembled WGS sequence"/>
</dbReference>
<dbReference type="GO" id="GO:0005886">
    <property type="term" value="C:plasma membrane"/>
    <property type="evidence" value="ECO:0007669"/>
    <property type="project" value="TreeGrafter"/>
</dbReference>
<feature type="transmembrane region" description="Helical" evidence="4">
    <location>
        <begin position="58"/>
        <end position="77"/>
    </location>
</feature>
<dbReference type="PANTHER" id="PTHR45138">
    <property type="entry name" value="REGULATORY COMPONENTS OF SENSORY TRANSDUCTION SYSTEM"/>
    <property type="match status" value="1"/>
</dbReference>
<dbReference type="InterPro" id="IPR029787">
    <property type="entry name" value="Nucleotide_cyclase"/>
</dbReference>
<feature type="region of interest" description="Disordered" evidence="3">
    <location>
        <begin position="85"/>
        <end position="139"/>
    </location>
</feature>
<evidence type="ECO:0000313" key="7">
    <source>
        <dbReference type="Proteomes" id="UP000573499"/>
    </source>
</evidence>
<feature type="transmembrane region" description="Helical" evidence="4">
    <location>
        <begin position="33"/>
        <end position="52"/>
    </location>
</feature>
<dbReference type="PANTHER" id="PTHR45138:SF9">
    <property type="entry name" value="DIGUANYLATE CYCLASE DGCM-RELATED"/>
    <property type="match status" value="1"/>
</dbReference>
<keyword evidence="4" id="KW-0812">Transmembrane</keyword>
<accession>A0A7W2FA97</accession>
<feature type="region of interest" description="Disordered" evidence="3">
    <location>
        <begin position="1"/>
        <end position="23"/>
    </location>
</feature>
<sequence>MNRSHDILHPRAPNAGASHLSPAQPGLESLRRLPLLGTAMLLLGAMLYSPHLEAWERVLILLVLVAGGAGLALQTILAPAPTATPARANASAGAGSEHPASPRPALRLVHGGQPQAPDQPEAEAAPAANRSATDPLTGSYSQHECRKMLALMFVRAGRFHSPLALVLVRVEQLDYIGTLFGPGAADAVLVELAALLHHQLRGSDVVARWDDGAFALLLPGTTSEEAGELAARLHRAIGDAFFAGFSQLSCAIGVADSRQHASTEALAEAAMRLASPIAQRRNA</sequence>
<comment type="caution">
    <text evidence="6">The sequence shown here is derived from an EMBL/GenBank/DDBJ whole genome shotgun (WGS) entry which is preliminary data.</text>
</comment>
<keyword evidence="4" id="KW-1133">Transmembrane helix</keyword>
<comment type="catalytic activity">
    <reaction evidence="2">
        <text>2 GTP = 3',3'-c-di-GMP + 2 diphosphate</text>
        <dbReference type="Rhea" id="RHEA:24898"/>
        <dbReference type="ChEBI" id="CHEBI:33019"/>
        <dbReference type="ChEBI" id="CHEBI:37565"/>
        <dbReference type="ChEBI" id="CHEBI:58805"/>
        <dbReference type="EC" id="2.7.7.65"/>
    </reaction>
</comment>
<dbReference type="NCBIfam" id="TIGR00254">
    <property type="entry name" value="GGDEF"/>
    <property type="match status" value="1"/>
</dbReference>
<dbReference type="GO" id="GO:1902201">
    <property type="term" value="P:negative regulation of bacterial-type flagellum-dependent cell motility"/>
    <property type="evidence" value="ECO:0007669"/>
    <property type="project" value="TreeGrafter"/>
</dbReference>
<evidence type="ECO:0000313" key="6">
    <source>
        <dbReference type="EMBL" id="MBA5687914.1"/>
    </source>
</evidence>
<proteinExistence type="predicted"/>
<dbReference type="AlphaFoldDB" id="A0A7W2FA97"/>
<dbReference type="InterPro" id="IPR043128">
    <property type="entry name" value="Rev_trsase/Diguanyl_cyclase"/>
</dbReference>
<dbReference type="SMART" id="SM00267">
    <property type="entry name" value="GGDEF"/>
    <property type="match status" value="1"/>
</dbReference>
<keyword evidence="7" id="KW-1185">Reference proteome</keyword>
<feature type="compositionally biased region" description="Low complexity" evidence="3">
    <location>
        <begin position="85"/>
        <end position="94"/>
    </location>
</feature>
<evidence type="ECO:0000259" key="5">
    <source>
        <dbReference type="PROSITE" id="PS50887"/>
    </source>
</evidence>
<protein>
    <recommendedName>
        <fullName evidence="1">diguanylate cyclase</fullName>
        <ecNumber evidence="1">2.7.7.65</ecNumber>
    </recommendedName>
</protein>
<dbReference type="GO" id="GO:0052621">
    <property type="term" value="F:diguanylate cyclase activity"/>
    <property type="evidence" value="ECO:0007669"/>
    <property type="project" value="UniProtKB-EC"/>
</dbReference>
<dbReference type="RefSeq" id="WP_182153743.1">
    <property type="nucleotide sequence ID" value="NZ_JACEZU010000005.1"/>
</dbReference>
<dbReference type="InterPro" id="IPR000160">
    <property type="entry name" value="GGDEF_dom"/>
</dbReference>